<protein>
    <submittedName>
        <fullName evidence="2">Uncharacterized protein</fullName>
    </submittedName>
</protein>
<evidence type="ECO:0000256" key="1">
    <source>
        <dbReference type="SAM" id="Phobius"/>
    </source>
</evidence>
<dbReference type="AlphaFoldDB" id="A0A164FBU2"/>
<evidence type="ECO:0000313" key="3">
    <source>
        <dbReference type="Proteomes" id="UP000076858"/>
    </source>
</evidence>
<accession>A0A164FBU2</accession>
<dbReference type="OrthoDB" id="6334079at2759"/>
<feature type="transmembrane region" description="Helical" evidence="1">
    <location>
        <begin position="12"/>
        <end position="29"/>
    </location>
</feature>
<keyword evidence="1" id="KW-0472">Membrane</keyword>
<evidence type="ECO:0000313" key="2">
    <source>
        <dbReference type="EMBL" id="KZR97636.1"/>
    </source>
</evidence>
<keyword evidence="1" id="KW-1133">Transmembrane helix</keyword>
<sequence>MQTTSGVLSVRSKLLFIFLQFSLFGNLYFSKSLSYIQILQLIKKSCFHQPIKRKQGVPHDIWVRIKERVDLVRKYNLKPRAPRENQLFIQDELTQLDGQIESLDKDVCSNTDFQNDTGVENCKRSSLTFTQLLRHFSARTNKKQNHLTYLLTLLKVHEPLPDYSLLPNIGKELIKIDGLDFPASINDPTHKKLSEARLINDGKS</sequence>
<dbReference type="EMBL" id="LRGB01020639">
    <property type="protein sequence ID" value="KZR97636.1"/>
    <property type="molecule type" value="Genomic_DNA"/>
</dbReference>
<feature type="non-terminal residue" evidence="2">
    <location>
        <position position="204"/>
    </location>
</feature>
<gene>
    <name evidence="2" type="ORF">APZ42_007375</name>
</gene>
<organism evidence="2 3">
    <name type="scientific">Daphnia magna</name>
    <dbReference type="NCBI Taxonomy" id="35525"/>
    <lineage>
        <taxon>Eukaryota</taxon>
        <taxon>Metazoa</taxon>
        <taxon>Ecdysozoa</taxon>
        <taxon>Arthropoda</taxon>
        <taxon>Crustacea</taxon>
        <taxon>Branchiopoda</taxon>
        <taxon>Diplostraca</taxon>
        <taxon>Cladocera</taxon>
        <taxon>Anomopoda</taxon>
        <taxon>Daphniidae</taxon>
        <taxon>Daphnia</taxon>
    </lineage>
</organism>
<proteinExistence type="predicted"/>
<dbReference type="Proteomes" id="UP000076858">
    <property type="component" value="Unassembled WGS sequence"/>
</dbReference>
<name>A0A164FBU2_9CRUS</name>
<keyword evidence="1" id="KW-0812">Transmembrane</keyword>
<comment type="caution">
    <text evidence="2">The sequence shown here is derived from an EMBL/GenBank/DDBJ whole genome shotgun (WGS) entry which is preliminary data.</text>
</comment>
<keyword evidence="3" id="KW-1185">Reference proteome</keyword>
<reference evidence="2 3" key="1">
    <citation type="submission" date="2016-03" db="EMBL/GenBank/DDBJ databases">
        <title>EvidentialGene: Evidence-directed Construction of Genes on Genomes.</title>
        <authorList>
            <person name="Gilbert D.G."/>
            <person name="Choi J.-H."/>
            <person name="Mockaitis K."/>
            <person name="Colbourne J."/>
            <person name="Pfrender M."/>
        </authorList>
    </citation>
    <scope>NUCLEOTIDE SEQUENCE [LARGE SCALE GENOMIC DNA]</scope>
    <source>
        <strain evidence="2 3">Xinb3</strain>
        <tissue evidence="2">Complete organism</tissue>
    </source>
</reference>